<dbReference type="EMBL" id="LR797368">
    <property type="protein sequence ID" value="CAB4210303.1"/>
    <property type="molecule type" value="Genomic_DNA"/>
</dbReference>
<evidence type="ECO:0000259" key="1">
    <source>
        <dbReference type="Pfam" id="PF12705"/>
    </source>
</evidence>
<organism evidence="3">
    <name type="scientific">uncultured Caudovirales phage</name>
    <dbReference type="NCBI Taxonomy" id="2100421"/>
    <lineage>
        <taxon>Viruses</taxon>
        <taxon>Duplodnaviria</taxon>
        <taxon>Heunggongvirae</taxon>
        <taxon>Uroviricota</taxon>
        <taxon>Caudoviricetes</taxon>
        <taxon>Peduoviridae</taxon>
        <taxon>Maltschvirus</taxon>
        <taxon>Maltschvirus maltsch</taxon>
    </lineage>
</organism>
<gene>
    <name evidence="2" type="ORF">UFOVP1306_36</name>
    <name evidence="3" type="ORF">UFOVP1422_38</name>
    <name evidence="4" type="ORF">UFOVP1519_28</name>
</gene>
<dbReference type="EMBL" id="LR797265">
    <property type="protein sequence ID" value="CAB4197848.1"/>
    <property type="molecule type" value="Genomic_DNA"/>
</dbReference>
<proteinExistence type="predicted"/>
<protein>
    <submittedName>
        <fullName evidence="3">PD-(D/E)XK nuclease superfamily</fullName>
    </submittedName>
</protein>
<evidence type="ECO:0000313" key="2">
    <source>
        <dbReference type="EMBL" id="CAB4197848.1"/>
    </source>
</evidence>
<reference evidence="3" key="1">
    <citation type="submission" date="2020-05" db="EMBL/GenBank/DDBJ databases">
        <authorList>
            <person name="Chiriac C."/>
            <person name="Salcher M."/>
            <person name="Ghai R."/>
            <person name="Kavagutti S V."/>
        </authorList>
    </citation>
    <scope>NUCLEOTIDE SEQUENCE</scope>
</reference>
<name>A0A6J5S9L2_9CAUD</name>
<dbReference type="InterPro" id="IPR011604">
    <property type="entry name" value="PDDEXK-like_dom_sf"/>
</dbReference>
<dbReference type="Pfam" id="PF12705">
    <property type="entry name" value="PDDEXK_1"/>
    <property type="match status" value="1"/>
</dbReference>
<dbReference type="Gene3D" id="3.90.320.10">
    <property type="match status" value="1"/>
</dbReference>
<dbReference type="EMBL" id="LR798370">
    <property type="protein sequence ID" value="CAB5227299.1"/>
    <property type="molecule type" value="Genomic_DNA"/>
</dbReference>
<accession>A0A6J5S9L2</accession>
<evidence type="ECO:0000313" key="3">
    <source>
        <dbReference type="EMBL" id="CAB4210303.1"/>
    </source>
</evidence>
<feature type="domain" description="PD-(D/E)XK endonuclease-like" evidence="1">
    <location>
        <begin position="8"/>
        <end position="281"/>
    </location>
</feature>
<evidence type="ECO:0000313" key="4">
    <source>
        <dbReference type="EMBL" id="CAB5227299.1"/>
    </source>
</evidence>
<dbReference type="InterPro" id="IPR038726">
    <property type="entry name" value="PDDEXK_AddAB-type"/>
</dbReference>
<sequence length="317" mass="36579">MNNIRTVTNSELQSFKSCRREWYLSYHLRLSPRVEKQTGPLHLGTRVHEALAAYYQGEDALVAYEIFALRDLAKFPEDALEEDLSKFQSERNLGQIMIEGYLDWLAETGADAGLTVHSVEAKVQAPLFEHKGTDVHLLGKLDSRVTREIDGARLFLDHKTCANFTDVLSTILINEQFLTYQLLERLDYAQAGNTEARSQGSLVNMLRKTKRTARAVPPFYRREEVYHNEAELDVFQQRLIATVLDILRVEKQLEDGFDARTVCYPRPSRDCSWKCKFLKVCGMMEDGSDYTRMLQEQYITYDPLARYAEDEINQEGN</sequence>